<protein>
    <submittedName>
        <fullName evidence="3">HA domain-containing protein</fullName>
    </submittedName>
</protein>
<accession>A0A1I8FTG2</accession>
<evidence type="ECO:0000313" key="2">
    <source>
        <dbReference type="Proteomes" id="UP000095280"/>
    </source>
</evidence>
<evidence type="ECO:0000256" key="1">
    <source>
        <dbReference type="SAM" id="MobiDB-lite"/>
    </source>
</evidence>
<keyword evidence="2" id="KW-1185">Reference proteome</keyword>
<feature type="region of interest" description="Disordered" evidence="1">
    <location>
        <begin position="355"/>
        <end position="381"/>
    </location>
</feature>
<dbReference type="WBParaSite" id="maker-unitig_47287-snap-gene-0.1-mRNA-1">
    <property type="protein sequence ID" value="maker-unitig_47287-snap-gene-0.1-mRNA-1"/>
    <property type="gene ID" value="maker-unitig_47287-snap-gene-0.1"/>
</dbReference>
<evidence type="ECO:0000313" key="3">
    <source>
        <dbReference type="WBParaSite" id="maker-unitig_47287-snap-gene-0.1-mRNA-1"/>
    </source>
</evidence>
<feature type="compositionally biased region" description="Basic and acidic residues" evidence="1">
    <location>
        <begin position="369"/>
        <end position="381"/>
    </location>
</feature>
<feature type="region of interest" description="Disordered" evidence="1">
    <location>
        <begin position="259"/>
        <end position="296"/>
    </location>
</feature>
<organism evidence="2 3">
    <name type="scientific">Macrostomum lignano</name>
    <dbReference type="NCBI Taxonomy" id="282301"/>
    <lineage>
        <taxon>Eukaryota</taxon>
        <taxon>Metazoa</taxon>
        <taxon>Spiralia</taxon>
        <taxon>Lophotrochozoa</taxon>
        <taxon>Platyhelminthes</taxon>
        <taxon>Rhabditophora</taxon>
        <taxon>Macrostomorpha</taxon>
        <taxon>Macrostomida</taxon>
        <taxon>Macrostomidae</taxon>
        <taxon>Macrostomum</taxon>
    </lineage>
</organism>
<feature type="region of interest" description="Disordered" evidence="1">
    <location>
        <begin position="64"/>
        <end position="84"/>
    </location>
</feature>
<dbReference type="Proteomes" id="UP000095280">
    <property type="component" value="Unplaced"/>
</dbReference>
<proteinExistence type="predicted"/>
<reference evidence="3" key="1">
    <citation type="submission" date="2016-11" db="UniProtKB">
        <authorList>
            <consortium name="WormBaseParasite"/>
        </authorList>
    </citation>
    <scope>IDENTIFICATION</scope>
</reference>
<dbReference type="AlphaFoldDB" id="A0A1I8FTG2"/>
<feature type="region of interest" description="Disordered" evidence="1">
    <location>
        <begin position="183"/>
        <end position="242"/>
    </location>
</feature>
<sequence length="796" mass="86374">MDLEILHFVGNAHPAASMASRQAHWEAAPARRAVPSSSWQQPAMSASEQLQSYIDRFEKSQAAESAPPVHNGFSAHQQQGAAKNDDKDAWDLLCGRHGASDGHVSVKTRCILRDVERKLGYTEPCYSAQDRLDLRSIWPSMHEHLERRWRRQLRERYEAQQRAEAAAAATAAEASARADLYRYSRKTSGGTRRSRLPTSLTPQSEAPPARVQASADSDDEDKTVECSDSGRDGGGGGSSLAVGATDAARCSKERLWGSDSGIEQSCSGARGPATWQSDNKVSSEAEATDDPSEVGGSFEERMRSYRCVLEAHELSSRLRQHLEAACATTGNGGKKVLSVEEKGRIRDRLARLQGPLRGGFIPSDDGEADREQPPQPEPERITTERLAQLMSLARGLLPSRVEEAEEDRRWPVLDDAAVEAGQEPGHRRLPGSSEPPALVDLLAELLSRLAQQLRLRLGQPADAHVLLDSLLAEQQRADSTTFCLPSMAHSSECRKPWAAAATDNEAEPAPALACSTVSAAPRTARVMASSSLAGRRQCGSARLSTGTRVELLWPPTTGTLTWSNGAPAIGAQGHENVGPNRVDGRDTEQPGAIVHPVAPQDLSSQRHTAIQRAGRAAPPGSAGPPLRSARPLCRRSVRTDRTAACRAAWAGRQHHHQAAVAQTVGQLLPPALIAADAGLGAMWPRSAHRPRRASSDTNADRFSMRASGWPTAPQAAQDGHPVLRQVRHAVQTAPTESADQLTRSHAQNALRLKCLRLVEAFVDFVYRGRSLRAPWRTLSDIVTAGERHHCRFRRLP</sequence>
<name>A0A1I8FTG2_9PLAT</name>